<evidence type="ECO:0000256" key="1">
    <source>
        <dbReference type="SAM" id="Phobius"/>
    </source>
</evidence>
<gene>
    <name evidence="3" type="ORF">ENU08_01510</name>
    <name evidence="2" type="ORF">ENU41_07280</name>
</gene>
<reference evidence="3" key="1">
    <citation type="journal article" date="2020" name="mSystems">
        <title>Genome- and Community-Level Interaction Insights into Carbon Utilization and Element Cycling Functions of Hydrothermarchaeota in Hydrothermal Sediment.</title>
        <authorList>
            <person name="Zhou Z."/>
            <person name="Liu Y."/>
            <person name="Xu W."/>
            <person name="Pan J."/>
            <person name="Luo Z.H."/>
            <person name="Li M."/>
        </authorList>
    </citation>
    <scope>NUCLEOTIDE SEQUENCE [LARGE SCALE GENOMIC DNA]</scope>
    <source>
        <strain evidence="3">SpSt-637</strain>
        <strain evidence="2">SpSt-667</strain>
    </source>
</reference>
<organism evidence="3">
    <name type="scientific">Ignisphaera aggregans</name>
    <dbReference type="NCBI Taxonomy" id="334771"/>
    <lineage>
        <taxon>Archaea</taxon>
        <taxon>Thermoproteota</taxon>
        <taxon>Thermoprotei</taxon>
        <taxon>Desulfurococcales</taxon>
        <taxon>Desulfurococcaceae</taxon>
        <taxon>Ignisphaera</taxon>
    </lineage>
</organism>
<proteinExistence type="predicted"/>
<sequence length="144" mass="15824">MFKKKELMMVLILVIYIVFVALSFFNPIKLLSESSSDNTTTENYTNTTTVSVTINTQPTDIVNQSVSTITETETVILPTTITNILIHTTTLTLMATVPGGVPINIAFVSVALVGALSILVGYSIGYRVSKKPVEERPTTRRQRK</sequence>
<dbReference type="EMBL" id="DTCK01000041">
    <property type="protein sequence ID" value="HGQ36458.1"/>
    <property type="molecule type" value="Genomic_DNA"/>
</dbReference>
<accession>A0A7C4NLM0</accession>
<protein>
    <submittedName>
        <fullName evidence="3">Uncharacterized protein</fullName>
    </submittedName>
</protein>
<dbReference type="AlphaFoldDB" id="A0A7C4NLM0"/>
<evidence type="ECO:0000313" key="3">
    <source>
        <dbReference type="EMBL" id="HGQ63906.1"/>
    </source>
</evidence>
<comment type="caution">
    <text evidence="3">The sequence shown here is derived from an EMBL/GenBank/DDBJ whole genome shotgun (WGS) entry which is preliminary data.</text>
</comment>
<feature type="transmembrane region" description="Helical" evidence="1">
    <location>
        <begin position="101"/>
        <end position="122"/>
    </location>
</feature>
<keyword evidence="1" id="KW-1133">Transmembrane helix</keyword>
<feature type="transmembrane region" description="Helical" evidence="1">
    <location>
        <begin position="7"/>
        <end position="25"/>
    </location>
</feature>
<dbReference type="EMBL" id="DTBD01000009">
    <property type="protein sequence ID" value="HGQ63906.1"/>
    <property type="molecule type" value="Genomic_DNA"/>
</dbReference>
<keyword evidence="1" id="KW-0472">Membrane</keyword>
<name>A0A7C4NLM0_9CREN</name>
<evidence type="ECO:0000313" key="2">
    <source>
        <dbReference type="EMBL" id="HGQ36458.1"/>
    </source>
</evidence>
<keyword evidence="1" id="KW-0812">Transmembrane</keyword>